<dbReference type="VEuPathDB" id="TrichDB:TVAG_403260"/>
<dbReference type="VEuPathDB" id="TrichDB:TVAGG3_0689200"/>
<reference evidence="1" key="2">
    <citation type="journal article" date="2007" name="Science">
        <title>Draft genome sequence of the sexually transmitted pathogen Trichomonas vaginalis.</title>
        <authorList>
            <person name="Carlton J.M."/>
            <person name="Hirt R.P."/>
            <person name="Silva J.C."/>
            <person name="Delcher A.L."/>
            <person name="Schatz M."/>
            <person name="Zhao Q."/>
            <person name="Wortman J.R."/>
            <person name="Bidwell S.L."/>
            <person name="Alsmark U.C.M."/>
            <person name="Besteiro S."/>
            <person name="Sicheritz-Ponten T."/>
            <person name="Noel C.J."/>
            <person name="Dacks J.B."/>
            <person name="Foster P.G."/>
            <person name="Simillion C."/>
            <person name="Van de Peer Y."/>
            <person name="Miranda-Saavedra D."/>
            <person name="Barton G.J."/>
            <person name="Westrop G.D."/>
            <person name="Mueller S."/>
            <person name="Dessi D."/>
            <person name="Fiori P.L."/>
            <person name="Ren Q."/>
            <person name="Paulsen I."/>
            <person name="Zhang H."/>
            <person name="Bastida-Corcuera F.D."/>
            <person name="Simoes-Barbosa A."/>
            <person name="Brown M.T."/>
            <person name="Hayes R.D."/>
            <person name="Mukherjee M."/>
            <person name="Okumura C.Y."/>
            <person name="Schneider R."/>
            <person name="Smith A.J."/>
            <person name="Vanacova S."/>
            <person name="Villalvazo M."/>
            <person name="Haas B.J."/>
            <person name="Pertea M."/>
            <person name="Feldblyum T.V."/>
            <person name="Utterback T.R."/>
            <person name="Shu C.L."/>
            <person name="Osoegawa K."/>
            <person name="de Jong P.J."/>
            <person name="Hrdy I."/>
            <person name="Horvathova L."/>
            <person name="Zubacova Z."/>
            <person name="Dolezal P."/>
            <person name="Malik S.B."/>
            <person name="Logsdon J.M. Jr."/>
            <person name="Henze K."/>
            <person name="Gupta A."/>
            <person name="Wang C.C."/>
            <person name="Dunne R.L."/>
            <person name="Upcroft J.A."/>
            <person name="Upcroft P."/>
            <person name="White O."/>
            <person name="Salzberg S.L."/>
            <person name="Tang P."/>
            <person name="Chiu C.-H."/>
            <person name="Lee Y.-S."/>
            <person name="Embley T.M."/>
            <person name="Coombs G.H."/>
            <person name="Mottram J.C."/>
            <person name="Tachezy J."/>
            <person name="Fraser-Liggett C.M."/>
            <person name="Johnson P.J."/>
        </authorList>
    </citation>
    <scope>NUCLEOTIDE SEQUENCE [LARGE SCALE GENOMIC DNA]</scope>
    <source>
        <strain evidence="1">G3</strain>
    </source>
</reference>
<dbReference type="EMBL" id="DS113667">
    <property type="protein sequence ID" value="EAX98644.1"/>
    <property type="molecule type" value="Genomic_DNA"/>
</dbReference>
<dbReference type="AlphaFoldDB" id="A2F8W2"/>
<protein>
    <submittedName>
        <fullName evidence="1">Uncharacterized protein</fullName>
    </submittedName>
</protein>
<organism evidence="1 2">
    <name type="scientific">Trichomonas vaginalis (strain ATCC PRA-98 / G3)</name>
    <dbReference type="NCBI Taxonomy" id="412133"/>
    <lineage>
        <taxon>Eukaryota</taxon>
        <taxon>Metamonada</taxon>
        <taxon>Parabasalia</taxon>
        <taxon>Trichomonadida</taxon>
        <taxon>Trichomonadidae</taxon>
        <taxon>Trichomonas</taxon>
    </lineage>
</organism>
<proteinExistence type="predicted"/>
<sequence length="453" mass="51890">MDLDEGNFLKKICENQFGQCIYDLKKILRKQPMINYEQDLDLPTVSKNSFAMYVEDFISLSEREQISGSVDVLTCLARLIKPYIEIPYEYCEILNSPYFSERLAQLACVIDPIYFNKYLRSMKYLIACPSVTQAFQEQDLLQYYSKFVQYVLDSGDEKVTIRFFKLLRKLIRYDSSSIASLLNHGLVLIVPLSEIGNRLPVFTLQYLKYLNLCFKVNRELSLTLPSDLIDSLLSDLQSLYGITTELNVLIIDIFSGFSVEDKQSLFLINHMIHLFIMDNLFSNNIPSAIIPEAFTILISCANNNECGVANEIVQKFDFNLLGDIIRDSRPLVFKFICMFLQAIFTNVPNSVDSAPTIPEAIESRINRKCSAPEKEAAALATLTAFQNGESQEIQMLWLLPSMIENLVYYIFSVPESDLENIKTAVTKIWNLSENNSDIREILSSLCEIEKFNL</sequence>
<evidence type="ECO:0000313" key="1">
    <source>
        <dbReference type="EMBL" id="EAX98644.1"/>
    </source>
</evidence>
<dbReference type="Proteomes" id="UP000001542">
    <property type="component" value="Unassembled WGS sequence"/>
</dbReference>
<evidence type="ECO:0000313" key="2">
    <source>
        <dbReference type="Proteomes" id="UP000001542"/>
    </source>
</evidence>
<reference evidence="1" key="1">
    <citation type="submission" date="2006-10" db="EMBL/GenBank/DDBJ databases">
        <authorList>
            <person name="Amadeo P."/>
            <person name="Zhao Q."/>
            <person name="Wortman J."/>
            <person name="Fraser-Liggett C."/>
            <person name="Carlton J."/>
        </authorList>
    </citation>
    <scope>NUCLEOTIDE SEQUENCE</scope>
    <source>
        <strain evidence="1">G3</strain>
    </source>
</reference>
<keyword evidence="2" id="KW-1185">Reference proteome</keyword>
<name>A2F8W2_TRIV3</name>
<dbReference type="RefSeq" id="XP_001311574.1">
    <property type="nucleotide sequence ID" value="XM_001311573.1"/>
</dbReference>
<gene>
    <name evidence="1" type="ORF">TVAG_403260</name>
</gene>
<dbReference type="InParanoid" id="A2F8W2"/>
<dbReference type="KEGG" id="tva:4756444"/>
<accession>A2F8W2</accession>